<dbReference type="EMBL" id="JABCRI010000002">
    <property type="protein sequence ID" value="KAF8411386.1"/>
    <property type="molecule type" value="Genomic_DNA"/>
</dbReference>
<proteinExistence type="predicted"/>
<keyword evidence="2" id="KW-0812">Transmembrane</keyword>
<reference evidence="4 5" key="1">
    <citation type="submission" date="2020-04" db="EMBL/GenBank/DDBJ databases">
        <title>Plant Genome Project.</title>
        <authorList>
            <person name="Zhang R.-G."/>
        </authorList>
    </citation>
    <scope>NUCLEOTIDE SEQUENCE [LARGE SCALE GENOMIC DNA]</scope>
    <source>
        <strain evidence="4">YNK0</strain>
        <tissue evidence="4">Leaf</tissue>
    </source>
</reference>
<dbReference type="Proteomes" id="UP000655225">
    <property type="component" value="Unassembled WGS sequence"/>
</dbReference>
<dbReference type="GO" id="GO:0009535">
    <property type="term" value="C:chloroplast thylakoid membrane"/>
    <property type="evidence" value="ECO:0007669"/>
    <property type="project" value="TreeGrafter"/>
</dbReference>
<comment type="subcellular location">
    <subcellularLocation>
        <location evidence="1">Membrane</location>
        <topology evidence="1">Multi-pass membrane protein</topology>
    </subcellularLocation>
</comment>
<dbReference type="OMA" id="MELCTAT"/>
<keyword evidence="5" id="KW-1185">Reference proteome</keyword>
<dbReference type="Pfam" id="PF14159">
    <property type="entry name" value="CAAD"/>
    <property type="match status" value="1"/>
</dbReference>
<gene>
    <name evidence="4" type="ORF">HHK36_003935</name>
</gene>
<comment type="caution">
    <text evidence="4">The sequence shown here is derived from an EMBL/GenBank/DDBJ whole genome shotgun (WGS) entry which is preliminary data.</text>
</comment>
<feature type="transmembrane region" description="Helical" evidence="2">
    <location>
        <begin position="109"/>
        <end position="130"/>
    </location>
</feature>
<keyword evidence="2" id="KW-1133">Transmembrane helix</keyword>
<feature type="transmembrane region" description="Helical" evidence="2">
    <location>
        <begin position="142"/>
        <end position="158"/>
    </location>
</feature>
<feature type="domain" description="Cyanobacterial aminoacyl-tRNA synthetase CAAD" evidence="3">
    <location>
        <begin position="104"/>
        <end position="178"/>
    </location>
</feature>
<evidence type="ECO:0000256" key="1">
    <source>
        <dbReference type="ARBA" id="ARBA00004141"/>
    </source>
</evidence>
<evidence type="ECO:0000313" key="4">
    <source>
        <dbReference type="EMBL" id="KAF8411386.1"/>
    </source>
</evidence>
<protein>
    <recommendedName>
        <fullName evidence="3">Cyanobacterial aminoacyl-tRNA synthetase CAAD domain-containing protein</fullName>
    </recommendedName>
</protein>
<accession>A0A834ZQ88</accession>
<dbReference type="PANTHER" id="PTHR33222">
    <property type="match status" value="1"/>
</dbReference>
<dbReference type="OrthoDB" id="2014299at2759"/>
<dbReference type="AlphaFoldDB" id="A0A834ZQ88"/>
<evidence type="ECO:0000256" key="2">
    <source>
        <dbReference type="SAM" id="Phobius"/>
    </source>
</evidence>
<dbReference type="InterPro" id="IPR025564">
    <property type="entry name" value="CAAD_dom"/>
</dbReference>
<dbReference type="PANTHER" id="PTHR33222:SF2">
    <property type="entry name" value="PROTEIN CURVATURE THYLAKOID 1D, CHLOROPLASTIC"/>
    <property type="match status" value="1"/>
</dbReference>
<sequence>MELYASRAFSNLPHQRIFSTNSTHLPSKTSLPLKKTAIFHRNSGSLYFATPLLRATTSEETSTGVNQQFEEVPDGVITTEETSMDEQMQFFGFLDKLNIKLDLEDTYPILLYGSGGLAALWLASAIVGAIDSIPVFPKVMEVVGLAFTIWFSYRYLIFKENRDELVDKIEEFKQQVLGSTDD</sequence>
<keyword evidence="2" id="KW-0472">Membrane</keyword>
<organism evidence="4 5">
    <name type="scientific">Tetracentron sinense</name>
    <name type="common">Spur-leaf</name>
    <dbReference type="NCBI Taxonomy" id="13715"/>
    <lineage>
        <taxon>Eukaryota</taxon>
        <taxon>Viridiplantae</taxon>
        <taxon>Streptophyta</taxon>
        <taxon>Embryophyta</taxon>
        <taxon>Tracheophyta</taxon>
        <taxon>Spermatophyta</taxon>
        <taxon>Magnoliopsida</taxon>
        <taxon>Trochodendrales</taxon>
        <taxon>Trochodendraceae</taxon>
        <taxon>Tetracentron</taxon>
    </lineage>
</organism>
<evidence type="ECO:0000259" key="3">
    <source>
        <dbReference type="Pfam" id="PF14159"/>
    </source>
</evidence>
<dbReference type="InterPro" id="IPR033344">
    <property type="entry name" value="CURT1"/>
</dbReference>
<evidence type="ECO:0000313" key="5">
    <source>
        <dbReference type="Proteomes" id="UP000655225"/>
    </source>
</evidence>
<name>A0A834ZQ88_TETSI</name>